<dbReference type="AlphaFoldDB" id="A0A3G8M4D7"/>
<comment type="subcellular location">
    <subcellularLocation>
        <location evidence="1 7">Cell membrane</location>
        <topology evidence="1 7">Multi-pass membrane protein</topology>
    </subcellularLocation>
</comment>
<sequence length="265" mass="28396">MIQKPSAIAWRDIGVPLAVLLAVLALWEALVRWKNIPPYILPAPSVILTKLIEDRELLFSSLMVTLGVTFEALVIATVCGVALALLIAQSKWLERALLPFAITLQVTPIIAIAPLLLVYLQPGNAVLVCAFLVAFFPILSNTSLGLASVDFGLRDLFDLYRASPWQKLIYLRLPSALPQFLAGLRIGGGLALIGAIVAELAAGASGQGTGLAYRIVEAGFRLDIPRMFAALALISLSGLAIYGALAALSYVLLRGWHESARAQDE</sequence>
<evidence type="ECO:0000313" key="10">
    <source>
        <dbReference type="Proteomes" id="UP000273982"/>
    </source>
</evidence>
<evidence type="ECO:0000313" key="9">
    <source>
        <dbReference type="EMBL" id="AZG75798.1"/>
    </source>
</evidence>
<keyword evidence="3" id="KW-1003">Cell membrane</keyword>
<dbReference type="KEGG" id="mros:EHO51_03060"/>
<feature type="transmembrane region" description="Helical" evidence="7">
    <location>
        <begin position="192"/>
        <end position="216"/>
    </location>
</feature>
<feature type="transmembrane region" description="Helical" evidence="7">
    <location>
        <begin position="58"/>
        <end position="85"/>
    </location>
</feature>
<evidence type="ECO:0000259" key="8">
    <source>
        <dbReference type="PROSITE" id="PS50928"/>
    </source>
</evidence>
<keyword evidence="5 7" id="KW-1133">Transmembrane helix</keyword>
<proteinExistence type="inferred from homology"/>
<dbReference type="InterPro" id="IPR035906">
    <property type="entry name" value="MetI-like_sf"/>
</dbReference>
<evidence type="ECO:0000256" key="4">
    <source>
        <dbReference type="ARBA" id="ARBA00022692"/>
    </source>
</evidence>
<dbReference type="PROSITE" id="PS50928">
    <property type="entry name" value="ABC_TM1"/>
    <property type="match status" value="1"/>
</dbReference>
<dbReference type="EMBL" id="CP034086">
    <property type="protein sequence ID" value="AZG75798.1"/>
    <property type="molecule type" value="Genomic_DNA"/>
</dbReference>
<dbReference type="Proteomes" id="UP000273982">
    <property type="component" value="Chromosome"/>
</dbReference>
<evidence type="ECO:0000256" key="1">
    <source>
        <dbReference type="ARBA" id="ARBA00004651"/>
    </source>
</evidence>
<evidence type="ECO:0000256" key="5">
    <source>
        <dbReference type="ARBA" id="ARBA00022989"/>
    </source>
</evidence>
<accession>A0A3G8M4D7</accession>
<protein>
    <submittedName>
        <fullName evidence="9">ABC transporter permease</fullName>
    </submittedName>
</protein>
<dbReference type="PANTHER" id="PTHR30151">
    <property type="entry name" value="ALKANE SULFONATE ABC TRANSPORTER-RELATED, MEMBRANE SUBUNIT"/>
    <property type="match status" value="1"/>
</dbReference>
<organism evidence="9 10">
    <name type="scientific">Methylocystis rosea</name>
    <dbReference type="NCBI Taxonomy" id="173366"/>
    <lineage>
        <taxon>Bacteria</taxon>
        <taxon>Pseudomonadati</taxon>
        <taxon>Pseudomonadota</taxon>
        <taxon>Alphaproteobacteria</taxon>
        <taxon>Hyphomicrobiales</taxon>
        <taxon>Methylocystaceae</taxon>
        <taxon>Methylocystis</taxon>
    </lineage>
</organism>
<evidence type="ECO:0000256" key="2">
    <source>
        <dbReference type="ARBA" id="ARBA00022448"/>
    </source>
</evidence>
<feature type="transmembrane region" description="Helical" evidence="7">
    <location>
        <begin position="125"/>
        <end position="147"/>
    </location>
</feature>
<comment type="similarity">
    <text evidence="7">Belongs to the binding-protein-dependent transport system permease family.</text>
</comment>
<keyword evidence="4 7" id="KW-0812">Transmembrane</keyword>
<dbReference type="InterPro" id="IPR000515">
    <property type="entry name" value="MetI-like"/>
</dbReference>
<feature type="transmembrane region" description="Helical" evidence="7">
    <location>
        <begin position="97"/>
        <end position="119"/>
    </location>
</feature>
<dbReference type="SUPFAM" id="SSF161098">
    <property type="entry name" value="MetI-like"/>
    <property type="match status" value="1"/>
</dbReference>
<reference evidence="9 10" key="1">
    <citation type="submission" date="2018-11" db="EMBL/GenBank/DDBJ databases">
        <title>Genome squencing of methanotrophic bacteria isolated from alkaline groundwater in Korea.</title>
        <authorList>
            <person name="Nguyen L.N."/>
        </authorList>
    </citation>
    <scope>NUCLEOTIDE SEQUENCE [LARGE SCALE GENOMIC DNA]</scope>
    <source>
        <strain evidence="9 10">GW6</strain>
    </source>
</reference>
<evidence type="ECO:0000256" key="7">
    <source>
        <dbReference type="RuleBase" id="RU363032"/>
    </source>
</evidence>
<dbReference type="GO" id="GO:0055085">
    <property type="term" value="P:transmembrane transport"/>
    <property type="evidence" value="ECO:0007669"/>
    <property type="project" value="InterPro"/>
</dbReference>
<feature type="transmembrane region" description="Helical" evidence="7">
    <location>
        <begin position="12"/>
        <end position="30"/>
    </location>
</feature>
<dbReference type="PANTHER" id="PTHR30151:SF41">
    <property type="entry name" value="ABC TRANSPORTER PERMEASE PROTEIN"/>
    <property type="match status" value="1"/>
</dbReference>
<dbReference type="RefSeq" id="WP_124737649.1">
    <property type="nucleotide sequence ID" value="NZ_CP034086.1"/>
</dbReference>
<evidence type="ECO:0000256" key="6">
    <source>
        <dbReference type="ARBA" id="ARBA00023136"/>
    </source>
</evidence>
<keyword evidence="6 7" id="KW-0472">Membrane</keyword>
<dbReference type="CDD" id="cd06261">
    <property type="entry name" value="TM_PBP2"/>
    <property type="match status" value="1"/>
</dbReference>
<gene>
    <name evidence="9" type="ORF">EHO51_03060</name>
</gene>
<feature type="transmembrane region" description="Helical" evidence="7">
    <location>
        <begin position="228"/>
        <end position="253"/>
    </location>
</feature>
<dbReference type="Pfam" id="PF00528">
    <property type="entry name" value="BPD_transp_1"/>
    <property type="match status" value="1"/>
</dbReference>
<feature type="domain" description="ABC transmembrane type-1" evidence="8">
    <location>
        <begin position="62"/>
        <end position="246"/>
    </location>
</feature>
<evidence type="ECO:0000256" key="3">
    <source>
        <dbReference type="ARBA" id="ARBA00022475"/>
    </source>
</evidence>
<dbReference type="Gene3D" id="1.10.3720.10">
    <property type="entry name" value="MetI-like"/>
    <property type="match status" value="1"/>
</dbReference>
<dbReference type="GO" id="GO:0005886">
    <property type="term" value="C:plasma membrane"/>
    <property type="evidence" value="ECO:0007669"/>
    <property type="project" value="UniProtKB-SubCell"/>
</dbReference>
<keyword evidence="2 7" id="KW-0813">Transport</keyword>
<name>A0A3G8M4D7_9HYPH</name>